<name>A0A2B4SJK5_STYPI</name>
<accession>A0A2B4SJK5</accession>
<evidence type="ECO:0000256" key="1">
    <source>
        <dbReference type="SAM" id="MobiDB-lite"/>
    </source>
</evidence>
<protein>
    <recommendedName>
        <fullName evidence="4">MULE transposase domain-containing protein</fullName>
    </recommendedName>
</protein>
<gene>
    <name evidence="2" type="ORF">AWC38_SpisGene5986</name>
</gene>
<feature type="region of interest" description="Disordered" evidence="1">
    <location>
        <begin position="275"/>
        <end position="298"/>
    </location>
</feature>
<proteinExistence type="predicted"/>
<reference evidence="3" key="1">
    <citation type="journal article" date="2017" name="bioRxiv">
        <title>Comparative analysis of the genomes of Stylophora pistillata and Acropora digitifera provides evidence for extensive differences between species of corals.</title>
        <authorList>
            <person name="Voolstra C.R."/>
            <person name="Li Y."/>
            <person name="Liew Y.J."/>
            <person name="Baumgarten S."/>
            <person name="Zoccola D."/>
            <person name="Flot J.-F."/>
            <person name="Tambutte S."/>
            <person name="Allemand D."/>
            <person name="Aranda M."/>
        </authorList>
    </citation>
    <scope>NUCLEOTIDE SEQUENCE [LARGE SCALE GENOMIC DNA]</scope>
</reference>
<evidence type="ECO:0000313" key="3">
    <source>
        <dbReference type="Proteomes" id="UP000225706"/>
    </source>
</evidence>
<sequence length="341" mass="39825">MDALGRCIPSIIRKLVALATMECETEDACNVELFWNCFNEVLRKEKKDDSYFFNPRGWMTDMAGSNMEGLKRAIGPHTLHKIKTCEFHFKECRNRQARKLNEHDRINFKDLCDALLEAVSPVAYERDRENLENFVEENEERTHLQNWIDWWHKRRSYIFRAFAPFESAPKMNQAETIHASWVKRDRMKISVLDAVYADCRDNIQLEASYKAFMDGTGKCGKGPSLMEKQDRATTKQFSRARQLGEELVREDLCDADHIYAFQDQDAHVSPNSYDRHNASVGHKSAKSTGTRSGRYRPNRSKIFVDRLEMAKREKEDLKIKSVDSSMAHNRTYIIVNIRKKI</sequence>
<comment type="caution">
    <text evidence="2">The sequence shown here is derived from an EMBL/GenBank/DDBJ whole genome shotgun (WGS) entry which is preliminary data.</text>
</comment>
<evidence type="ECO:0008006" key="4">
    <source>
        <dbReference type="Google" id="ProtNLM"/>
    </source>
</evidence>
<keyword evidence="3" id="KW-1185">Reference proteome</keyword>
<dbReference type="AlphaFoldDB" id="A0A2B4SJK5"/>
<dbReference type="EMBL" id="LSMT01000068">
    <property type="protein sequence ID" value="PFX29273.1"/>
    <property type="molecule type" value="Genomic_DNA"/>
</dbReference>
<evidence type="ECO:0000313" key="2">
    <source>
        <dbReference type="EMBL" id="PFX29273.1"/>
    </source>
</evidence>
<dbReference type="Proteomes" id="UP000225706">
    <property type="component" value="Unassembled WGS sequence"/>
</dbReference>
<organism evidence="2 3">
    <name type="scientific">Stylophora pistillata</name>
    <name type="common">Smooth cauliflower coral</name>
    <dbReference type="NCBI Taxonomy" id="50429"/>
    <lineage>
        <taxon>Eukaryota</taxon>
        <taxon>Metazoa</taxon>
        <taxon>Cnidaria</taxon>
        <taxon>Anthozoa</taxon>
        <taxon>Hexacorallia</taxon>
        <taxon>Scleractinia</taxon>
        <taxon>Astrocoeniina</taxon>
        <taxon>Pocilloporidae</taxon>
        <taxon>Stylophora</taxon>
    </lineage>
</organism>